<dbReference type="GO" id="GO:0030527">
    <property type="term" value="F:structural constituent of chromatin"/>
    <property type="evidence" value="ECO:0007669"/>
    <property type="project" value="InterPro"/>
</dbReference>
<keyword evidence="5" id="KW-1185">Reference proteome</keyword>
<dbReference type="InterPro" id="IPR010886">
    <property type="entry name" value="Hc1"/>
</dbReference>
<evidence type="ECO:0000256" key="2">
    <source>
        <dbReference type="ARBA" id="ARBA00008424"/>
    </source>
</evidence>
<dbReference type="RefSeq" id="WP_066207506.1">
    <property type="nucleotide sequence ID" value="NZ_JABAIL010000004.1"/>
</dbReference>
<sequence>MDKFTELKELIQQTEEDAQKFYNNKVAAAGTRVRKNMQDIKKLAQDIRLEIQEIKNNG</sequence>
<feature type="coiled-coil region" evidence="3">
    <location>
        <begin position="4"/>
        <end position="57"/>
    </location>
</feature>
<protein>
    <submittedName>
        <fullName evidence="4">Histone H1</fullName>
    </submittedName>
</protein>
<evidence type="ECO:0000313" key="4">
    <source>
        <dbReference type="EMBL" id="NLR92438.1"/>
    </source>
</evidence>
<accession>A0A7X8SLP1</accession>
<gene>
    <name evidence="4" type="ORF">HGP29_14565</name>
</gene>
<evidence type="ECO:0000313" key="5">
    <source>
        <dbReference type="Proteomes" id="UP000585050"/>
    </source>
</evidence>
<dbReference type="EMBL" id="JABAIL010000004">
    <property type="protein sequence ID" value="NLR92438.1"/>
    <property type="molecule type" value="Genomic_DNA"/>
</dbReference>
<proteinExistence type="inferred from homology"/>
<evidence type="ECO:0000256" key="1">
    <source>
        <dbReference type="ARBA" id="ARBA00002333"/>
    </source>
</evidence>
<dbReference type="GO" id="GO:0003677">
    <property type="term" value="F:DNA binding"/>
    <property type="evidence" value="ECO:0007669"/>
    <property type="project" value="InterPro"/>
</dbReference>
<comment type="similarity">
    <text evidence="2">Belongs to the histone H1/H5 family. HCT subfamily.</text>
</comment>
<comment type="caution">
    <text evidence="4">The sequence shown here is derived from an EMBL/GenBank/DDBJ whole genome shotgun (WGS) entry which is preliminary data.</text>
</comment>
<name>A0A7X8SLP1_9BACT</name>
<reference evidence="4 5" key="1">
    <citation type="submission" date="2020-04" db="EMBL/GenBank/DDBJ databases">
        <title>Flammeovirga sp. SR4, a novel species isolated from seawater.</title>
        <authorList>
            <person name="Wang X."/>
        </authorList>
    </citation>
    <scope>NUCLEOTIDE SEQUENCE [LARGE SCALE GENOMIC DNA]</scope>
    <source>
        <strain evidence="4 5">SR4</strain>
    </source>
</reference>
<organism evidence="4 5">
    <name type="scientific">Flammeovirga agarivorans</name>
    <dbReference type="NCBI Taxonomy" id="2726742"/>
    <lineage>
        <taxon>Bacteria</taxon>
        <taxon>Pseudomonadati</taxon>
        <taxon>Bacteroidota</taxon>
        <taxon>Cytophagia</taxon>
        <taxon>Cytophagales</taxon>
        <taxon>Flammeovirgaceae</taxon>
        <taxon>Flammeovirga</taxon>
    </lineage>
</organism>
<dbReference type="Proteomes" id="UP000585050">
    <property type="component" value="Unassembled WGS sequence"/>
</dbReference>
<dbReference type="AlphaFoldDB" id="A0A7X8SLP1"/>
<evidence type="ECO:0000256" key="3">
    <source>
        <dbReference type="SAM" id="Coils"/>
    </source>
</evidence>
<keyword evidence="3" id="KW-0175">Coiled coil</keyword>
<comment type="function">
    <text evidence="1">Might have a role analogous to that of eukaryotic histone proteins.</text>
</comment>
<dbReference type="Pfam" id="PF07432">
    <property type="entry name" value="Hc1"/>
    <property type="match status" value="1"/>
</dbReference>